<name>A0A327RVD1_9FLAO</name>
<comment type="caution">
    <text evidence="1">The sequence shown here is derived from an EMBL/GenBank/DDBJ whole genome shotgun (WGS) entry which is preliminary data.</text>
</comment>
<accession>A0A327RVD1</accession>
<evidence type="ECO:0000313" key="2">
    <source>
        <dbReference type="Proteomes" id="UP000248987"/>
    </source>
</evidence>
<dbReference type="RefSeq" id="WP_146608966.1">
    <property type="nucleotide sequence ID" value="NZ_LZRN01000023.1"/>
</dbReference>
<evidence type="ECO:0000313" key="1">
    <source>
        <dbReference type="EMBL" id="RAJ20012.1"/>
    </source>
</evidence>
<protein>
    <submittedName>
        <fullName evidence="1">Uncharacterized protein</fullName>
    </submittedName>
</protein>
<dbReference type="Proteomes" id="UP000248987">
    <property type="component" value="Unassembled WGS sequence"/>
</dbReference>
<dbReference type="AlphaFoldDB" id="A0A327RVD1"/>
<keyword evidence="2" id="KW-1185">Reference proteome</keyword>
<reference evidence="1 2" key="1">
    <citation type="submission" date="2018-06" db="EMBL/GenBank/DDBJ databases">
        <title>Genomic Encyclopedia of Archaeal and Bacterial Type Strains, Phase II (KMG-II): from individual species to whole genera.</title>
        <authorList>
            <person name="Goeker M."/>
        </authorList>
    </citation>
    <scope>NUCLEOTIDE SEQUENCE [LARGE SCALE GENOMIC DNA]</scope>
    <source>
        <strain evidence="1 2">DSM 12408</strain>
    </source>
</reference>
<gene>
    <name evidence="1" type="ORF">LX77_03226</name>
</gene>
<proteinExistence type="predicted"/>
<sequence length="486" mass="56032">MIKVHCRLLIPFLFGMVPLLSKSQTIVKDTLDPSFEWILPIIDYPFMIDAGQAEANRRVDGNSMDNGNLEFLDFRKGYRNLSMNQNTEMARNLHGTFYYGHNILWNKLLKPTTTKRYVKNRIFANISSLATDYLLTKLPYGYAYQHEEFHRSVMAVRGIYSYDEVWEFGKGFDIAVTRVKDEDLINLKKDHPADLVRLSAAGVEGEYAYFQRIKEDNFFDAAGYPSVGLMILGTLHAVNYVNLPLKPRFNRITDSILAHDQNDILARDFTGYDFSAWVYDLHRPYEPYEDRGEWPGGIGIRRPIKGSDLTEEMKDFLREAGTMQYLNFISPFIVGINQLQLNDNFTFNFALKSIPTSFGYYSGADLYLKINQRKLLLSLGANRSKNLTLPSIDLAFYDFQPKNNDRLNLDFKLALWLQPKNQYFFATNSSGGFSALVQPSFQLSKNISIYSDLQYKTKGWQFGNPYLDSNFSARLGLKIRTLNFKV</sequence>
<dbReference type="EMBL" id="QLLQ01000016">
    <property type="protein sequence ID" value="RAJ20012.1"/>
    <property type="molecule type" value="Genomic_DNA"/>
</dbReference>
<organism evidence="1 2">
    <name type="scientific">Gelidibacter algens</name>
    <dbReference type="NCBI Taxonomy" id="49280"/>
    <lineage>
        <taxon>Bacteria</taxon>
        <taxon>Pseudomonadati</taxon>
        <taxon>Bacteroidota</taxon>
        <taxon>Flavobacteriia</taxon>
        <taxon>Flavobacteriales</taxon>
        <taxon>Flavobacteriaceae</taxon>
        <taxon>Gelidibacter</taxon>
    </lineage>
</organism>